<evidence type="ECO:0000256" key="15">
    <source>
        <dbReference type="ARBA" id="ARBA00023136"/>
    </source>
</evidence>
<feature type="transmembrane region" description="Helical" evidence="17">
    <location>
        <begin position="307"/>
        <end position="324"/>
    </location>
</feature>
<feature type="transmembrane region" description="Helical" evidence="17">
    <location>
        <begin position="51"/>
        <end position="77"/>
    </location>
</feature>
<dbReference type="InterPro" id="IPR010934">
    <property type="entry name" value="NADH_DH_su5_C"/>
</dbReference>
<keyword evidence="7 17" id="KW-0812">Transmembrane</keyword>
<feature type="transmembrane region" description="Helical" evidence="17">
    <location>
        <begin position="559"/>
        <end position="579"/>
    </location>
</feature>
<evidence type="ECO:0000256" key="6">
    <source>
        <dbReference type="ARBA" id="ARBA00022660"/>
    </source>
</evidence>
<keyword evidence="6" id="KW-0679">Respiratory chain</keyword>
<dbReference type="AlphaFoldDB" id="A0A7D7FI65"/>
<evidence type="ECO:0000256" key="8">
    <source>
        <dbReference type="ARBA" id="ARBA00022792"/>
    </source>
</evidence>
<dbReference type="GO" id="GO:0003954">
    <property type="term" value="F:NADH dehydrogenase activity"/>
    <property type="evidence" value="ECO:0007669"/>
    <property type="project" value="TreeGrafter"/>
</dbReference>
<keyword evidence="13 17" id="KW-0830">Ubiquinone</keyword>
<evidence type="ECO:0000256" key="7">
    <source>
        <dbReference type="ARBA" id="ARBA00022692"/>
    </source>
</evidence>
<dbReference type="Pfam" id="PF00361">
    <property type="entry name" value="Proton_antipo_M"/>
    <property type="match status" value="1"/>
</dbReference>
<sequence length="581" mass="67690">MNNMKYSICFISFFFLFLMMMMNFFFMIYFIMNDMVIMMEWEIISFNSLSIVMSILLDWMSLLFMMFVFLISSVVIYYSKSYMSSELNLSRFIILVLLFVFSMMLLIISPNIISILLGWDGLGLVSYCLVIYYQNLKSYNAGMLTALSNRVGDVFILIVISWMLNYGSWNYIFYLEFMNNDWEMKMIGSMIIMAAMTKSAQIPFSSWLPAAMAAPTPVSALVHSSTLVTAGVYLLIRFNMMLLDMFFLKLLLLLSGLTMFMAGISANYEFDLKKIIALSTLSQLGLMMSILSMGLPDLAFFHLLTHAMFKALLFMCAGIIIHMMNDMQDIRFMGGISLYVPLTSLCMNISNMALCGIPFLAGFYSKDLILELVSFSNLNLLVFFLYYLSTGLTMFYSFRLMMYLMVNDFNLLSVFNLYDEDYVMLKSMFVLLFMSIISGSFLSWMIFSYPYMIYLPMNLKMMVIYVSLIGGLLGYFISNMKIYSVNKFLKTYNLSNFLCLMWFMPNLSTYGLSYYFLNMGQFLLKNIDMGWSEIYSGFGMMQVLKKYSIFYNIYQMNNFMIYLFSFIIWMIILFMVLMFSN</sequence>
<reference evidence="21" key="1">
    <citation type="journal article" date="2019" name="bioRxiv">
        <title>A chromosome-level genome assembly for the beet armyworm (Spodoptera exigua) using PacBio and Hi-C sequencing.</title>
        <authorList>
            <person name="Zhang F."/>
            <person name="Zhang J."/>
            <person name="Yang Y."/>
            <person name="Wu Y."/>
        </authorList>
    </citation>
    <scope>NUCLEOTIDE SEQUENCE</scope>
    <source>
        <strain evidence="21">Whs</strain>
        <tissue evidence="21">Whole body</tissue>
    </source>
</reference>
<dbReference type="InterPro" id="IPR003945">
    <property type="entry name" value="NU5C-like"/>
</dbReference>
<evidence type="ECO:0000256" key="17">
    <source>
        <dbReference type="RuleBase" id="RU003404"/>
    </source>
</evidence>
<accession>A0A7D7FI65</accession>
<evidence type="ECO:0000256" key="3">
    <source>
        <dbReference type="ARBA" id="ARBA00012944"/>
    </source>
</evidence>
<keyword evidence="10" id="KW-0249">Electron transport</keyword>
<evidence type="ECO:0000313" key="21">
    <source>
        <dbReference type="EMBL" id="QMQ99638.1"/>
    </source>
</evidence>
<feature type="domain" description="NADH-Ubiquinone oxidoreductase (complex I) chain 5 N-terminal" evidence="19">
    <location>
        <begin position="44"/>
        <end position="92"/>
    </location>
</feature>
<evidence type="ECO:0000256" key="10">
    <source>
        <dbReference type="ARBA" id="ARBA00022982"/>
    </source>
</evidence>
<evidence type="ECO:0000256" key="11">
    <source>
        <dbReference type="ARBA" id="ARBA00022989"/>
    </source>
</evidence>
<feature type="transmembrane region" description="Helical" evidence="17">
    <location>
        <begin position="459"/>
        <end position="477"/>
    </location>
</feature>
<evidence type="ECO:0000259" key="19">
    <source>
        <dbReference type="Pfam" id="PF00662"/>
    </source>
</evidence>
<proteinExistence type="inferred from homology"/>
<dbReference type="GO" id="GO:0042773">
    <property type="term" value="P:ATP synthesis coupled electron transport"/>
    <property type="evidence" value="ECO:0007669"/>
    <property type="project" value="InterPro"/>
</dbReference>
<evidence type="ECO:0000256" key="16">
    <source>
        <dbReference type="ARBA" id="ARBA00049551"/>
    </source>
</evidence>
<feature type="transmembrane region" description="Helical" evidence="17">
    <location>
        <begin position="89"/>
        <end position="108"/>
    </location>
</feature>
<dbReference type="PANTHER" id="PTHR42829">
    <property type="entry name" value="NADH-UBIQUINONE OXIDOREDUCTASE CHAIN 5"/>
    <property type="match status" value="1"/>
</dbReference>
<dbReference type="PANTHER" id="PTHR42829:SF2">
    <property type="entry name" value="NADH-UBIQUINONE OXIDOREDUCTASE CHAIN 5"/>
    <property type="match status" value="1"/>
</dbReference>
<evidence type="ECO:0000256" key="5">
    <source>
        <dbReference type="ARBA" id="ARBA00022448"/>
    </source>
</evidence>
<keyword evidence="14 17" id="KW-0496">Mitochondrion</keyword>
<dbReference type="EMBL" id="MN735183">
    <property type="protein sequence ID" value="QMQ99638.1"/>
    <property type="molecule type" value="Genomic_DNA"/>
</dbReference>
<feature type="domain" description="NADH:quinone oxidoreductase/Mrp antiporter transmembrane" evidence="18">
    <location>
        <begin position="109"/>
        <end position="384"/>
    </location>
</feature>
<feature type="transmembrane region" description="Helical" evidence="17">
    <location>
        <begin position="497"/>
        <end position="517"/>
    </location>
</feature>
<evidence type="ECO:0000256" key="2">
    <source>
        <dbReference type="ARBA" id="ARBA00004448"/>
    </source>
</evidence>
<dbReference type="InterPro" id="IPR001750">
    <property type="entry name" value="ND/Mrp_TM"/>
</dbReference>
<name>A0A7D7FI65_SPOEX</name>
<evidence type="ECO:0000256" key="14">
    <source>
        <dbReference type="ARBA" id="ARBA00023128"/>
    </source>
</evidence>
<comment type="catalytic activity">
    <reaction evidence="16 17">
        <text>a ubiquinone + NADH + 5 H(+)(in) = a ubiquinol + NAD(+) + 4 H(+)(out)</text>
        <dbReference type="Rhea" id="RHEA:29091"/>
        <dbReference type="Rhea" id="RHEA-COMP:9565"/>
        <dbReference type="Rhea" id="RHEA-COMP:9566"/>
        <dbReference type="ChEBI" id="CHEBI:15378"/>
        <dbReference type="ChEBI" id="CHEBI:16389"/>
        <dbReference type="ChEBI" id="CHEBI:17976"/>
        <dbReference type="ChEBI" id="CHEBI:57540"/>
        <dbReference type="ChEBI" id="CHEBI:57945"/>
        <dbReference type="EC" id="7.1.1.2"/>
    </reaction>
</comment>
<evidence type="ECO:0000256" key="12">
    <source>
        <dbReference type="ARBA" id="ARBA00023027"/>
    </source>
</evidence>
<evidence type="ECO:0000256" key="4">
    <source>
        <dbReference type="ARBA" id="ARBA00021096"/>
    </source>
</evidence>
<geneLocation type="mitochondrion" evidence="21"/>
<feature type="transmembrane region" description="Helical" evidence="17">
    <location>
        <begin position="384"/>
        <end position="406"/>
    </location>
</feature>
<feature type="transmembrane region" description="Helical" evidence="17">
    <location>
        <begin position="336"/>
        <end position="364"/>
    </location>
</feature>
<comment type="similarity">
    <text evidence="17">Belongs to the complex I subunit 5 family.</text>
</comment>
<protein>
    <recommendedName>
        <fullName evidence="4 17">NADH-ubiquinone oxidoreductase chain 5</fullName>
        <ecNumber evidence="3 17">7.1.1.2</ecNumber>
    </recommendedName>
</protein>
<gene>
    <name evidence="21" type="primary">ND5</name>
</gene>
<keyword evidence="12 17" id="KW-0520">NAD</keyword>
<feature type="transmembrane region" description="Helical" evidence="17">
    <location>
        <begin position="427"/>
        <end position="447"/>
    </location>
</feature>
<dbReference type="EC" id="7.1.1.2" evidence="3 17"/>
<keyword evidence="11 17" id="KW-1133">Transmembrane helix</keyword>
<feature type="transmembrane region" description="Helical" evidence="17">
    <location>
        <begin position="114"/>
        <end position="133"/>
    </location>
</feature>
<evidence type="ECO:0000256" key="9">
    <source>
        <dbReference type="ARBA" id="ARBA00022967"/>
    </source>
</evidence>
<comment type="function">
    <text evidence="1">Core subunit of the mitochondrial membrane respiratory chain NADH dehydrogenase (Complex I) that is believed to belong to the minimal assembly required for catalysis. Complex I functions in the transfer of electrons from NADH to the respiratory chain. The immediate electron acceptor for the enzyme is believed to be ubiquinone.</text>
</comment>
<evidence type="ECO:0000259" key="20">
    <source>
        <dbReference type="Pfam" id="PF06455"/>
    </source>
</evidence>
<dbReference type="GO" id="GO:0005743">
    <property type="term" value="C:mitochondrial inner membrane"/>
    <property type="evidence" value="ECO:0007669"/>
    <property type="project" value="UniProtKB-SubCell"/>
</dbReference>
<evidence type="ECO:0000256" key="13">
    <source>
        <dbReference type="ARBA" id="ARBA00023075"/>
    </source>
</evidence>
<dbReference type="GO" id="GO:0008137">
    <property type="term" value="F:NADH dehydrogenase (ubiquinone) activity"/>
    <property type="evidence" value="ECO:0007669"/>
    <property type="project" value="UniProtKB-EC"/>
</dbReference>
<comment type="function">
    <text evidence="17">Core subunit of the mitochondrial membrane respiratory chain NADH dehydrogenase (Complex I) which catalyzes electron transfer from NADH through the respiratory chain, using ubiquinone as an electron acceptor. Essential for the catalytic activity and assembly of complex I.</text>
</comment>
<feature type="transmembrane region" description="Helical" evidence="17">
    <location>
        <begin position="220"/>
        <end position="240"/>
    </location>
</feature>
<dbReference type="InterPro" id="IPR001516">
    <property type="entry name" value="Proton_antipo_N"/>
</dbReference>
<feature type="domain" description="NADH dehydrogenase subunit 5 C-terminal" evidence="20">
    <location>
        <begin position="396"/>
        <end position="576"/>
    </location>
</feature>
<dbReference type="PRINTS" id="PR01434">
    <property type="entry name" value="NADHDHGNASE5"/>
</dbReference>
<feature type="transmembrane region" description="Helical" evidence="17">
    <location>
        <begin position="7"/>
        <end position="31"/>
    </location>
</feature>
<organism evidence="21">
    <name type="scientific">Spodoptera exigua</name>
    <name type="common">Beet armyworm</name>
    <name type="synonym">Noctua fulgens</name>
    <dbReference type="NCBI Taxonomy" id="7107"/>
    <lineage>
        <taxon>Eukaryota</taxon>
        <taxon>Metazoa</taxon>
        <taxon>Ecdysozoa</taxon>
        <taxon>Arthropoda</taxon>
        <taxon>Hexapoda</taxon>
        <taxon>Insecta</taxon>
        <taxon>Pterygota</taxon>
        <taxon>Neoptera</taxon>
        <taxon>Endopterygota</taxon>
        <taxon>Lepidoptera</taxon>
        <taxon>Glossata</taxon>
        <taxon>Ditrysia</taxon>
        <taxon>Noctuoidea</taxon>
        <taxon>Noctuidae</taxon>
        <taxon>Amphipyrinae</taxon>
        <taxon>Spodoptera</taxon>
    </lineage>
</organism>
<feature type="transmembrane region" description="Helical" evidence="17">
    <location>
        <begin position="246"/>
        <end position="268"/>
    </location>
</feature>
<dbReference type="GO" id="GO:0015990">
    <property type="term" value="P:electron transport coupled proton transport"/>
    <property type="evidence" value="ECO:0007669"/>
    <property type="project" value="TreeGrafter"/>
</dbReference>
<keyword evidence="5 17" id="KW-0813">Transport</keyword>
<keyword evidence="15 17" id="KW-0472">Membrane</keyword>
<keyword evidence="8" id="KW-0999">Mitochondrion inner membrane</keyword>
<dbReference type="Pfam" id="PF00662">
    <property type="entry name" value="Proton_antipo_N"/>
    <property type="match status" value="1"/>
</dbReference>
<dbReference type="Pfam" id="PF06455">
    <property type="entry name" value="NADH5_C"/>
    <property type="match status" value="1"/>
</dbReference>
<keyword evidence="9" id="KW-1278">Translocase</keyword>
<feature type="transmembrane region" description="Helical" evidence="17">
    <location>
        <begin position="154"/>
        <end position="174"/>
    </location>
</feature>
<evidence type="ECO:0000259" key="18">
    <source>
        <dbReference type="Pfam" id="PF00361"/>
    </source>
</evidence>
<evidence type="ECO:0000256" key="1">
    <source>
        <dbReference type="ARBA" id="ARBA00003257"/>
    </source>
</evidence>
<comment type="subcellular location">
    <subcellularLocation>
        <location evidence="2">Mitochondrion inner membrane</location>
        <topology evidence="2">Multi-pass membrane protein</topology>
    </subcellularLocation>
</comment>